<dbReference type="EMBL" id="CADCUW010000044">
    <property type="protein sequence ID" value="CAA9386973.1"/>
    <property type="molecule type" value="Genomic_DNA"/>
</dbReference>
<protein>
    <submittedName>
        <fullName evidence="2">Uncharacterized protein</fullName>
    </submittedName>
</protein>
<sequence length="151" mass="16458">MPPGWNTPAREVRCSPSLPFFVELPRTPSEGSSLLADASLSTGLPGGRLCCVQRLRKTRRQPQVSGVVRHRVLQQEVAGRPDAFGGLAEVPHQLFEHGVFVEHKLTVHSRQAVGDRGYANFSEPRAGEVRSTLLPRTPVNSGKSKGRDVEG</sequence>
<name>A0A6J4NFZ1_9ACTN</name>
<dbReference type="AlphaFoldDB" id="A0A6J4NFZ1"/>
<feature type="region of interest" description="Disordered" evidence="1">
    <location>
        <begin position="118"/>
        <end position="151"/>
    </location>
</feature>
<accession>A0A6J4NFZ1</accession>
<gene>
    <name evidence="2" type="ORF">AVDCRST_MAG01-01-294</name>
</gene>
<evidence type="ECO:0000256" key="1">
    <source>
        <dbReference type="SAM" id="MobiDB-lite"/>
    </source>
</evidence>
<reference evidence="2" key="1">
    <citation type="submission" date="2020-02" db="EMBL/GenBank/DDBJ databases">
        <authorList>
            <person name="Meier V. D."/>
        </authorList>
    </citation>
    <scope>NUCLEOTIDE SEQUENCE</scope>
    <source>
        <strain evidence="2">AVDCRST_MAG01</strain>
    </source>
</reference>
<organism evidence="2">
    <name type="scientific">uncultured Rubrobacteraceae bacterium</name>
    <dbReference type="NCBI Taxonomy" id="349277"/>
    <lineage>
        <taxon>Bacteria</taxon>
        <taxon>Bacillati</taxon>
        <taxon>Actinomycetota</taxon>
        <taxon>Rubrobacteria</taxon>
        <taxon>Rubrobacterales</taxon>
        <taxon>Rubrobacteraceae</taxon>
        <taxon>environmental samples</taxon>
    </lineage>
</organism>
<proteinExistence type="predicted"/>
<evidence type="ECO:0000313" key="2">
    <source>
        <dbReference type="EMBL" id="CAA9386973.1"/>
    </source>
</evidence>